<evidence type="ECO:0008006" key="5">
    <source>
        <dbReference type="Google" id="ProtNLM"/>
    </source>
</evidence>
<feature type="region of interest" description="Disordered" evidence="1">
    <location>
        <begin position="119"/>
        <end position="152"/>
    </location>
</feature>
<evidence type="ECO:0000313" key="4">
    <source>
        <dbReference type="Proteomes" id="UP000721954"/>
    </source>
</evidence>
<dbReference type="EMBL" id="JAFFZM010000005">
    <property type="protein sequence ID" value="MBO8198674.1"/>
    <property type="molecule type" value="Genomic_DNA"/>
</dbReference>
<evidence type="ECO:0000256" key="1">
    <source>
        <dbReference type="SAM" id="MobiDB-lite"/>
    </source>
</evidence>
<feature type="region of interest" description="Disordered" evidence="1">
    <location>
        <begin position="25"/>
        <end position="65"/>
    </location>
</feature>
<evidence type="ECO:0000313" key="3">
    <source>
        <dbReference type="EMBL" id="MBO8198674.1"/>
    </source>
</evidence>
<dbReference type="GeneID" id="96258977"/>
<name>A0ABS3XTF0_9ACTN</name>
<gene>
    <name evidence="3" type="ORF">JW613_10200</name>
</gene>
<feature type="region of interest" description="Disordered" evidence="1">
    <location>
        <begin position="253"/>
        <end position="272"/>
    </location>
</feature>
<comment type="caution">
    <text evidence="3">The sequence shown here is derived from an EMBL/GenBank/DDBJ whole genome shotgun (WGS) entry which is preliminary data.</text>
</comment>
<reference evidence="3 4" key="1">
    <citation type="submission" date="2021-02" db="EMBL/GenBank/DDBJ databases">
        <title>Streptomyces spirodelae sp. nov., isolated from duckweed.</title>
        <authorList>
            <person name="Saimee Y."/>
            <person name="Duangmal K."/>
        </authorList>
    </citation>
    <scope>NUCLEOTIDE SEQUENCE [LARGE SCALE GENOMIC DNA]</scope>
    <source>
        <strain evidence="3 4">DSM 42105</strain>
    </source>
</reference>
<feature type="chain" id="PRO_5045638611" description="Lipoprotein" evidence="2">
    <location>
        <begin position="26"/>
        <end position="272"/>
    </location>
</feature>
<organism evidence="3 4">
    <name type="scientific">Streptomyces smyrnaeus</name>
    <dbReference type="NCBI Taxonomy" id="1387713"/>
    <lineage>
        <taxon>Bacteria</taxon>
        <taxon>Bacillati</taxon>
        <taxon>Actinomycetota</taxon>
        <taxon>Actinomycetes</taxon>
        <taxon>Kitasatosporales</taxon>
        <taxon>Streptomycetaceae</taxon>
        <taxon>Streptomyces</taxon>
    </lineage>
</organism>
<protein>
    <recommendedName>
        <fullName evidence="5">Lipoprotein</fullName>
    </recommendedName>
</protein>
<feature type="signal peptide" evidence="2">
    <location>
        <begin position="1"/>
        <end position="25"/>
    </location>
</feature>
<feature type="compositionally biased region" description="Basic and acidic residues" evidence="1">
    <location>
        <begin position="119"/>
        <end position="133"/>
    </location>
</feature>
<keyword evidence="2" id="KW-0732">Signal</keyword>
<sequence>MRAARCFPLAGALVAAVLLPLVGCGDDGEAGPGDGTSSPSPPPSKPGATPTGSPTKADGPLSKQQARAALLVEGVLPAGWQHADLDDTTAAGDAPDDLSTKDRNCKRLLDALGGDLDKHEARTDASRDHRKSADGPYLSSEVASYDSTGGDGSKRALSIFESVRESCRKFTTENNAVTVQFTVSRLKVPTGADSASARLRGTARGGPADGEQLTLDLVLTRVKQSTTGLALLSVGDGDTAVTTRAAKAAAARLKAVTEGRTPTPTVPPEQGD</sequence>
<dbReference type="Proteomes" id="UP000721954">
    <property type="component" value="Unassembled WGS sequence"/>
</dbReference>
<accession>A0ABS3XTF0</accession>
<evidence type="ECO:0000256" key="2">
    <source>
        <dbReference type="SAM" id="SignalP"/>
    </source>
</evidence>
<feature type="compositionally biased region" description="Low complexity" evidence="1">
    <location>
        <begin position="46"/>
        <end position="55"/>
    </location>
</feature>
<dbReference type="RefSeq" id="WP_209210390.1">
    <property type="nucleotide sequence ID" value="NZ_JAFFZM010000005.1"/>
</dbReference>
<proteinExistence type="predicted"/>
<keyword evidence="4" id="KW-1185">Reference proteome</keyword>